<dbReference type="EMBL" id="AGCU01145512">
    <property type="status" value="NOT_ANNOTATED_CDS"/>
    <property type="molecule type" value="Genomic_DNA"/>
</dbReference>
<dbReference type="OrthoDB" id="529194at2759"/>
<dbReference type="PANTHER" id="PTHR46749:SF1">
    <property type="entry name" value="COMPLEX III ASSEMBLY FACTOR LYRM7"/>
    <property type="match status" value="1"/>
</dbReference>
<evidence type="ECO:0000259" key="10">
    <source>
        <dbReference type="Pfam" id="PF05347"/>
    </source>
</evidence>
<dbReference type="STRING" id="13735.ENSPSIP00000006734"/>
<keyword evidence="12" id="KW-1185">Reference proteome</keyword>
<comment type="function">
    <text evidence="5">Assembly factor required for Rieske Fe-S protein UQCRFS1 incorporation into the cytochrome b-c1 (CIII) complex. Functions as a chaperone, binding to this subunit within the mitochondrial matrix and stabilizing it prior to its translocation and insertion into the late CIII dimeric intermediate within the mitochondrial inner membrane.</text>
</comment>
<keyword evidence="3" id="KW-0496">Mitochondrion</keyword>
<proteinExistence type="inferred from homology"/>
<dbReference type="Ensembl" id="ENSPSIT00000006771.1">
    <property type="protein sequence ID" value="ENSPSIP00000006734.1"/>
    <property type="gene ID" value="ENSPSIG00000006232.1"/>
</dbReference>
<evidence type="ECO:0000256" key="2">
    <source>
        <dbReference type="ARBA" id="ARBA00009508"/>
    </source>
</evidence>
<reference evidence="12" key="2">
    <citation type="journal article" date="2013" name="Nat. Genet.">
        <title>The draft genomes of soft-shell turtle and green sea turtle yield insights into the development and evolution of the turtle-specific body plan.</title>
        <authorList>
            <person name="Wang Z."/>
            <person name="Pascual-Anaya J."/>
            <person name="Zadissa A."/>
            <person name="Li W."/>
            <person name="Niimura Y."/>
            <person name="Huang Z."/>
            <person name="Li C."/>
            <person name="White S."/>
            <person name="Xiong Z."/>
            <person name="Fang D."/>
            <person name="Wang B."/>
            <person name="Ming Y."/>
            <person name="Chen Y."/>
            <person name="Zheng Y."/>
            <person name="Kuraku S."/>
            <person name="Pignatelli M."/>
            <person name="Herrero J."/>
            <person name="Beal K."/>
            <person name="Nozawa M."/>
            <person name="Li Q."/>
            <person name="Wang J."/>
            <person name="Zhang H."/>
            <person name="Yu L."/>
            <person name="Shigenobu S."/>
            <person name="Wang J."/>
            <person name="Liu J."/>
            <person name="Flicek P."/>
            <person name="Searle S."/>
            <person name="Wang J."/>
            <person name="Kuratani S."/>
            <person name="Yin Y."/>
            <person name="Aken B."/>
            <person name="Zhang G."/>
            <person name="Irie N."/>
        </authorList>
    </citation>
    <scope>NUCLEOTIDE SEQUENCE [LARGE SCALE GENOMIC DNA]</scope>
    <source>
        <strain evidence="12">Daiwa-1</strain>
    </source>
</reference>
<keyword evidence="4" id="KW-0143">Chaperone</keyword>
<dbReference type="GO" id="GO:0045333">
    <property type="term" value="P:cellular respiration"/>
    <property type="evidence" value="ECO:0007669"/>
    <property type="project" value="Ensembl"/>
</dbReference>
<dbReference type="OMA" id="TRQYVFH"/>
<organism evidence="11 12">
    <name type="scientific">Pelodiscus sinensis</name>
    <name type="common">Chinese softshell turtle</name>
    <name type="synonym">Trionyx sinensis</name>
    <dbReference type="NCBI Taxonomy" id="13735"/>
    <lineage>
        <taxon>Eukaryota</taxon>
        <taxon>Metazoa</taxon>
        <taxon>Chordata</taxon>
        <taxon>Craniata</taxon>
        <taxon>Vertebrata</taxon>
        <taxon>Euteleostomi</taxon>
        <taxon>Archelosauria</taxon>
        <taxon>Testudinata</taxon>
        <taxon>Testudines</taxon>
        <taxon>Cryptodira</taxon>
        <taxon>Trionychia</taxon>
        <taxon>Trionychidae</taxon>
        <taxon>Pelodiscus</taxon>
    </lineage>
</organism>
<evidence type="ECO:0000256" key="8">
    <source>
        <dbReference type="ARBA" id="ARBA00031830"/>
    </source>
</evidence>
<protein>
    <recommendedName>
        <fullName evidence="7">Complex III assembly factor LYRM7</fullName>
    </recommendedName>
    <alternativeName>
        <fullName evidence="8">LYR motif-containing protein 7</fullName>
    </alternativeName>
</protein>
<comment type="similarity">
    <text evidence="2">Belongs to the complex I LYR family.</text>
</comment>
<evidence type="ECO:0000256" key="9">
    <source>
        <dbReference type="SAM" id="Coils"/>
    </source>
</evidence>
<name>K7FFC4_PELSI</name>
<evidence type="ECO:0000256" key="4">
    <source>
        <dbReference type="ARBA" id="ARBA00023186"/>
    </source>
</evidence>
<evidence type="ECO:0000256" key="6">
    <source>
        <dbReference type="ARBA" id="ARBA00025809"/>
    </source>
</evidence>
<dbReference type="GeneID" id="102445444"/>
<gene>
    <name evidence="11" type="primary">LYRM7</name>
</gene>
<dbReference type="PANTHER" id="PTHR46749">
    <property type="entry name" value="COMPLEX III ASSEMBLY FACTOR LYRM7"/>
    <property type="match status" value="1"/>
</dbReference>
<dbReference type="CTD" id="90624"/>
<dbReference type="HOGENOM" id="CLU_147114_1_1_1"/>
<reference evidence="11" key="4">
    <citation type="submission" date="2025-09" db="UniProtKB">
        <authorList>
            <consortium name="Ensembl"/>
        </authorList>
    </citation>
    <scope>IDENTIFICATION</scope>
</reference>
<evidence type="ECO:0000256" key="7">
    <source>
        <dbReference type="ARBA" id="ARBA00026165"/>
    </source>
</evidence>
<reference evidence="11" key="3">
    <citation type="submission" date="2025-08" db="UniProtKB">
        <authorList>
            <consortium name="Ensembl"/>
        </authorList>
    </citation>
    <scope>IDENTIFICATION</scope>
</reference>
<keyword evidence="9" id="KW-0175">Coiled coil</keyword>
<dbReference type="InterPro" id="IPR050435">
    <property type="entry name" value="MZM1/LYRM7"/>
</dbReference>
<feature type="coiled-coil region" evidence="9">
    <location>
        <begin position="19"/>
        <end position="46"/>
    </location>
</feature>
<evidence type="ECO:0000256" key="3">
    <source>
        <dbReference type="ARBA" id="ARBA00023128"/>
    </source>
</evidence>
<dbReference type="GO" id="GO:0005759">
    <property type="term" value="C:mitochondrial matrix"/>
    <property type="evidence" value="ECO:0007669"/>
    <property type="project" value="UniProtKB-SubCell"/>
</dbReference>
<dbReference type="EMBL" id="AGCU01145513">
    <property type="status" value="NOT_ANNOTATED_CDS"/>
    <property type="molecule type" value="Genomic_DNA"/>
</dbReference>
<dbReference type="InterPro" id="IPR045298">
    <property type="entry name" value="Complex1_LYR_LYRM7"/>
</dbReference>
<evidence type="ECO:0000256" key="5">
    <source>
        <dbReference type="ARBA" id="ARBA00025430"/>
    </source>
</evidence>
<evidence type="ECO:0000313" key="11">
    <source>
        <dbReference type="Ensembl" id="ENSPSIP00000006734.1"/>
    </source>
</evidence>
<dbReference type="Proteomes" id="UP000007267">
    <property type="component" value="Unassembled WGS sequence"/>
</dbReference>
<reference evidence="12" key="1">
    <citation type="submission" date="2011-10" db="EMBL/GenBank/DDBJ databases">
        <authorList>
            <consortium name="Soft-shell Turtle Genome Consortium"/>
        </authorList>
    </citation>
    <scope>NUCLEOTIDE SEQUENCE [LARGE SCALE GENOMIC DNA]</scope>
    <source>
        <strain evidence="12">Daiwa-1</strain>
    </source>
</reference>
<dbReference type="GeneTree" id="ENSGT00390000017923"/>
<dbReference type="GO" id="GO:0044183">
    <property type="term" value="F:protein folding chaperone"/>
    <property type="evidence" value="ECO:0007669"/>
    <property type="project" value="TreeGrafter"/>
</dbReference>
<dbReference type="GO" id="GO:0034551">
    <property type="term" value="P:mitochondrial respiratory chain complex III assembly"/>
    <property type="evidence" value="ECO:0007669"/>
    <property type="project" value="Ensembl"/>
</dbReference>
<comment type="subcellular location">
    <subcellularLocation>
        <location evidence="1">Mitochondrion matrix</location>
    </subcellularLocation>
</comment>
<dbReference type="eggNOG" id="ENOG502S5FU">
    <property type="taxonomic scope" value="Eukaryota"/>
</dbReference>
<dbReference type="CDD" id="cd20267">
    <property type="entry name" value="Complex1_LYR_LYRM7"/>
    <property type="match status" value="1"/>
</dbReference>
<dbReference type="Pfam" id="PF05347">
    <property type="entry name" value="Complex1_LYR"/>
    <property type="match status" value="1"/>
</dbReference>
<dbReference type="GO" id="GO:0031966">
    <property type="term" value="C:mitochondrial membrane"/>
    <property type="evidence" value="ECO:0007669"/>
    <property type="project" value="Ensembl"/>
</dbReference>
<dbReference type="RefSeq" id="XP_006131937.1">
    <property type="nucleotide sequence ID" value="XM_006131875.3"/>
</dbReference>
<sequence length="104" mass="11991">MGSRTEVLKLFRTLHRTRQQVFKNDARALEAARQKINEEFRNNQNETSSERIAELMKIGSDVEVLLRTSVIQGLHSGSDRLLLIPRKDLLLDNIPYCDTPTQKL</sequence>
<dbReference type="InterPro" id="IPR008011">
    <property type="entry name" value="Complex1_LYR_dom"/>
</dbReference>
<dbReference type="AlphaFoldDB" id="K7FFC4"/>
<evidence type="ECO:0000313" key="12">
    <source>
        <dbReference type="Proteomes" id="UP000007267"/>
    </source>
</evidence>
<accession>K7FFC4</accession>
<comment type="subunit">
    <text evidence="6">Interacts with UQCRFS1.</text>
</comment>
<feature type="domain" description="Complex 1 LYR protein" evidence="10">
    <location>
        <begin position="6"/>
        <end position="60"/>
    </location>
</feature>
<evidence type="ECO:0000256" key="1">
    <source>
        <dbReference type="ARBA" id="ARBA00004305"/>
    </source>
</evidence>